<organism evidence="2 3">
    <name type="scientific">Steroidobacter denitrificans</name>
    <dbReference type="NCBI Taxonomy" id="465721"/>
    <lineage>
        <taxon>Bacteria</taxon>
        <taxon>Pseudomonadati</taxon>
        <taxon>Pseudomonadota</taxon>
        <taxon>Gammaproteobacteria</taxon>
        <taxon>Steroidobacterales</taxon>
        <taxon>Steroidobacteraceae</taxon>
        <taxon>Steroidobacter</taxon>
    </lineage>
</organism>
<dbReference type="KEGG" id="sdf:ACG33_07545"/>
<feature type="signal peptide" evidence="1">
    <location>
        <begin position="1"/>
        <end position="22"/>
    </location>
</feature>
<name>A0A127F959_STEDE</name>
<dbReference type="Proteomes" id="UP000070250">
    <property type="component" value="Chromosome"/>
</dbReference>
<reference evidence="2 3" key="1">
    <citation type="submission" date="2015-06" db="EMBL/GenBank/DDBJ databases">
        <title>A Comprehensive Approach to Explore the Metabolic and Phylogenetic Diversity of Bacterial Steroid Degradation in the Environment: Testosterone as an Example.</title>
        <authorList>
            <person name="Yang F.-C."/>
            <person name="Chen Y.-L."/>
            <person name="Yu C.-P."/>
            <person name="Tang S.-L."/>
            <person name="Wang P.-H."/>
            <person name="Ismail W."/>
            <person name="Wang C.-H."/>
            <person name="Yang C.-Y."/>
            <person name="Chiang Y.-R."/>
        </authorList>
    </citation>
    <scope>NUCLEOTIDE SEQUENCE [LARGE SCALE GENOMIC DNA]</scope>
    <source>
        <strain evidence="2 3">DSM 18526</strain>
    </source>
</reference>
<evidence type="ECO:0000313" key="2">
    <source>
        <dbReference type="EMBL" id="AMN46952.1"/>
    </source>
</evidence>
<protein>
    <submittedName>
        <fullName evidence="2">Uncharacterized protein</fullName>
    </submittedName>
</protein>
<dbReference type="STRING" id="465721.ACG33_07545"/>
<feature type="chain" id="PRO_5007448316" evidence="1">
    <location>
        <begin position="23"/>
        <end position="659"/>
    </location>
</feature>
<accession>A0A127F959</accession>
<proteinExistence type="predicted"/>
<gene>
    <name evidence="2" type="ORF">ACG33_07545</name>
</gene>
<sequence length="659" mass="72301">MSAFPRLSTAAATLLLTLGALAANAQTASCDSSALLYSAKDYAALQDRMQRRDFIRAELATIWSEINQNVSWYANLYGVADYGNALGVPKAEAIERALALSATQRLQALQGRPFNAQRVNRVLSDMKTGRNFGARMAQALNAASVGVDTVNLFYNMSNALQSGDRAAKVATLSSSMSLGRAWLAANWEAAMGPMMGMVGVLDYSLNAFGESAWARYEDYFWNGYRNYTRRRWKLDPKDWLDVWVNEGQAGIDRRLADFWNDPDGLGVDYLVYEYRQPGTAENFIPIARSGYAVAEYRKAFAARYMIELIEPLLAQALHEQAQEAMFAAMDEFAKHCSYGLAEAEAIEAAYLLLEANPGPTFKTASCPAPMPFQPGVDGQIAKDVDDKRLRALRSDLNVLAASEGYDLSRLEHTFKANLNKRGLLTDVASEFSTRELAPRTVVSAHASGIDVLIPPALLMSVWSGEPTSLTGSFRTAYIAFGKALAQLAPEILGDHFGSVRVITRFEDADSPLILNLTGFDLSYRHRLGVWRGGVSGVGKLGIAVCFEGKNIHQGELQTEESEIYRTIKSVTLHFSDVVALMASDVVRQALDLAAEQVNVQSDERLHEFLATTAGERGSSIGAIEVTGLPNKDTSMREDSVRQFIFAIEETIDDVAQPHD</sequence>
<dbReference type="AlphaFoldDB" id="A0A127F959"/>
<evidence type="ECO:0000313" key="3">
    <source>
        <dbReference type="Proteomes" id="UP000070250"/>
    </source>
</evidence>
<dbReference type="EMBL" id="CP011971">
    <property type="protein sequence ID" value="AMN46952.1"/>
    <property type="molecule type" value="Genomic_DNA"/>
</dbReference>
<keyword evidence="1" id="KW-0732">Signal</keyword>
<evidence type="ECO:0000256" key="1">
    <source>
        <dbReference type="SAM" id="SignalP"/>
    </source>
</evidence>
<dbReference type="RefSeq" id="WP_066920071.1">
    <property type="nucleotide sequence ID" value="NZ_CP011971.1"/>
</dbReference>
<keyword evidence="3" id="KW-1185">Reference proteome</keyword>